<dbReference type="Pfam" id="PF07730">
    <property type="entry name" value="HisKA_3"/>
    <property type="match status" value="1"/>
</dbReference>
<dbReference type="PANTHER" id="PTHR24421">
    <property type="entry name" value="NITRATE/NITRITE SENSOR PROTEIN NARX-RELATED"/>
    <property type="match status" value="1"/>
</dbReference>
<keyword evidence="9" id="KW-0812">Transmembrane</keyword>
<evidence type="ECO:0000313" key="12">
    <source>
        <dbReference type="Proteomes" id="UP001183420"/>
    </source>
</evidence>
<keyword evidence="7" id="KW-0067">ATP-binding</keyword>
<protein>
    <recommendedName>
        <fullName evidence="2">histidine kinase</fullName>
        <ecNumber evidence="2">2.7.13.3</ecNumber>
    </recommendedName>
</protein>
<dbReference type="InterPro" id="IPR036890">
    <property type="entry name" value="HATPase_C_sf"/>
</dbReference>
<evidence type="ECO:0000256" key="7">
    <source>
        <dbReference type="ARBA" id="ARBA00022840"/>
    </source>
</evidence>
<evidence type="ECO:0000256" key="8">
    <source>
        <dbReference type="ARBA" id="ARBA00023012"/>
    </source>
</evidence>
<dbReference type="InterPro" id="IPR050482">
    <property type="entry name" value="Sensor_HK_TwoCompSys"/>
</dbReference>
<keyword evidence="3" id="KW-0597">Phosphoprotein</keyword>
<keyword evidence="8" id="KW-0902">Two-component regulatory system</keyword>
<keyword evidence="5" id="KW-0547">Nucleotide-binding</keyword>
<keyword evidence="4" id="KW-0808">Transferase</keyword>
<dbReference type="GO" id="GO:0016301">
    <property type="term" value="F:kinase activity"/>
    <property type="evidence" value="ECO:0007669"/>
    <property type="project" value="UniProtKB-KW"/>
</dbReference>
<dbReference type="Gene3D" id="3.30.565.10">
    <property type="entry name" value="Histidine kinase-like ATPase, C-terminal domain"/>
    <property type="match status" value="1"/>
</dbReference>
<reference evidence="12" key="1">
    <citation type="submission" date="2023-07" db="EMBL/GenBank/DDBJ databases">
        <title>30 novel species of actinomycetes from the DSMZ collection.</title>
        <authorList>
            <person name="Nouioui I."/>
        </authorList>
    </citation>
    <scope>NUCLEOTIDE SEQUENCE [LARGE SCALE GENOMIC DNA]</scope>
    <source>
        <strain evidence="12">DSM 44918</strain>
    </source>
</reference>
<evidence type="ECO:0000256" key="4">
    <source>
        <dbReference type="ARBA" id="ARBA00022679"/>
    </source>
</evidence>
<name>A0ABU2LXV8_9ACTN</name>
<feature type="transmembrane region" description="Helical" evidence="9">
    <location>
        <begin position="155"/>
        <end position="180"/>
    </location>
</feature>
<organism evidence="11 12">
    <name type="scientific">Streptomyces millisiae</name>
    <dbReference type="NCBI Taxonomy" id="3075542"/>
    <lineage>
        <taxon>Bacteria</taxon>
        <taxon>Bacillati</taxon>
        <taxon>Actinomycetota</taxon>
        <taxon>Actinomycetes</taxon>
        <taxon>Kitasatosporales</taxon>
        <taxon>Streptomycetaceae</taxon>
        <taxon>Streptomyces</taxon>
    </lineage>
</organism>
<evidence type="ECO:0000256" key="1">
    <source>
        <dbReference type="ARBA" id="ARBA00000085"/>
    </source>
</evidence>
<evidence type="ECO:0000256" key="6">
    <source>
        <dbReference type="ARBA" id="ARBA00022777"/>
    </source>
</evidence>
<gene>
    <name evidence="11" type="ORF">RNC47_29145</name>
</gene>
<dbReference type="RefSeq" id="WP_311602974.1">
    <property type="nucleotide sequence ID" value="NZ_JAVREM010000062.1"/>
</dbReference>
<comment type="caution">
    <text evidence="11">The sequence shown here is derived from an EMBL/GenBank/DDBJ whole genome shotgun (WGS) entry which is preliminary data.</text>
</comment>
<proteinExistence type="predicted"/>
<evidence type="ECO:0000256" key="5">
    <source>
        <dbReference type="ARBA" id="ARBA00022741"/>
    </source>
</evidence>
<evidence type="ECO:0000259" key="10">
    <source>
        <dbReference type="Pfam" id="PF07730"/>
    </source>
</evidence>
<dbReference type="CDD" id="cd16917">
    <property type="entry name" value="HATPase_UhpB-NarQ-NarX-like"/>
    <property type="match status" value="1"/>
</dbReference>
<accession>A0ABU2LXV8</accession>
<dbReference type="SUPFAM" id="SSF55874">
    <property type="entry name" value="ATPase domain of HSP90 chaperone/DNA topoisomerase II/histidine kinase"/>
    <property type="match status" value="1"/>
</dbReference>
<evidence type="ECO:0000313" key="11">
    <source>
        <dbReference type="EMBL" id="MDT0322394.1"/>
    </source>
</evidence>
<keyword evidence="9" id="KW-1133">Transmembrane helix</keyword>
<dbReference type="InterPro" id="IPR011712">
    <property type="entry name" value="Sig_transdc_His_kin_sub3_dim/P"/>
</dbReference>
<dbReference type="Gene3D" id="1.20.5.1930">
    <property type="match status" value="1"/>
</dbReference>
<dbReference type="EMBL" id="JAVREM010000062">
    <property type="protein sequence ID" value="MDT0322394.1"/>
    <property type="molecule type" value="Genomic_DNA"/>
</dbReference>
<dbReference type="EC" id="2.7.13.3" evidence="2"/>
<feature type="domain" description="Signal transduction histidine kinase subgroup 3 dimerisation and phosphoacceptor" evidence="10">
    <location>
        <begin position="208"/>
        <end position="272"/>
    </location>
</feature>
<feature type="transmembrane region" description="Helical" evidence="9">
    <location>
        <begin position="45"/>
        <end position="65"/>
    </location>
</feature>
<evidence type="ECO:0000256" key="3">
    <source>
        <dbReference type="ARBA" id="ARBA00022553"/>
    </source>
</evidence>
<keyword evidence="12" id="KW-1185">Reference proteome</keyword>
<dbReference type="PANTHER" id="PTHR24421:SF10">
    <property type="entry name" value="NITRATE_NITRITE SENSOR PROTEIN NARQ"/>
    <property type="match status" value="1"/>
</dbReference>
<keyword evidence="6 11" id="KW-0418">Kinase</keyword>
<feature type="transmembrane region" description="Helical" evidence="9">
    <location>
        <begin position="105"/>
        <end position="135"/>
    </location>
</feature>
<evidence type="ECO:0000256" key="2">
    <source>
        <dbReference type="ARBA" id="ARBA00012438"/>
    </source>
</evidence>
<sequence>MLNARVLARSWAHLLLGGALLMPFFLLTSVVVGLAAPDTHVTVHLGWQLVAYGLALPLVAVAGLLRPVRPLEVAAVRALVAVPGSALADGPAGSPDARRRAAGWFLAHTALGGLVSGASLALPPAVVFLVAMPFVGPLRRSRWADQFPVLPDPPWLGPPLGLAVLATLLAAVAGAGALLARLAPALLGPTPADRLAAAERRAADLAVRNRLARELHDSVGHALSTVTLQAGAARTVLAADPDFAREALVAIEETARRAVAELDTVLGLLRDEEPGDRTPAPTLDGDLDGLLDRVRAAGVAVHLAAAPRPGALPPVVSREAYRIVQEGLSNAVRHAGRVPVRLRLAHTDEELTITVENPVPAAAARRSGGGRGLPGIAERATLLGGGASWEAAGGTWRLVATLPLAGGPR</sequence>
<dbReference type="Proteomes" id="UP001183420">
    <property type="component" value="Unassembled WGS sequence"/>
</dbReference>
<comment type="catalytic activity">
    <reaction evidence="1">
        <text>ATP + protein L-histidine = ADP + protein N-phospho-L-histidine.</text>
        <dbReference type="EC" id="2.7.13.3"/>
    </reaction>
</comment>
<evidence type="ECO:0000256" key="9">
    <source>
        <dbReference type="SAM" id="Phobius"/>
    </source>
</evidence>
<keyword evidence="9" id="KW-0472">Membrane</keyword>